<evidence type="ECO:0000256" key="4">
    <source>
        <dbReference type="ARBA" id="ARBA00022692"/>
    </source>
</evidence>
<feature type="transmembrane region" description="Helical" evidence="9">
    <location>
        <begin position="99"/>
        <end position="126"/>
    </location>
</feature>
<dbReference type="CDD" id="cd06261">
    <property type="entry name" value="TM_PBP2"/>
    <property type="match status" value="1"/>
</dbReference>
<keyword evidence="13" id="KW-1185">Reference proteome</keyword>
<gene>
    <name evidence="12" type="primary">oppC</name>
    <name evidence="12" type="ORF">PSM7751_03586</name>
</gene>
<dbReference type="GO" id="GO:0055085">
    <property type="term" value="P:transmembrane transport"/>
    <property type="evidence" value="ECO:0007669"/>
    <property type="project" value="InterPro"/>
</dbReference>
<evidence type="ECO:0000256" key="8">
    <source>
        <dbReference type="ARBA" id="ARBA00023136"/>
    </source>
</evidence>
<dbReference type="InterPro" id="IPR025966">
    <property type="entry name" value="OppC_N"/>
</dbReference>
<evidence type="ECO:0000256" key="1">
    <source>
        <dbReference type="ARBA" id="ARBA00004651"/>
    </source>
</evidence>
<dbReference type="Pfam" id="PF12911">
    <property type="entry name" value="OppC_N"/>
    <property type="match status" value="1"/>
</dbReference>
<feature type="transmembrane region" description="Helical" evidence="9">
    <location>
        <begin position="205"/>
        <end position="232"/>
    </location>
</feature>
<evidence type="ECO:0000256" key="7">
    <source>
        <dbReference type="ARBA" id="ARBA00022989"/>
    </source>
</evidence>
<evidence type="ECO:0000256" key="3">
    <source>
        <dbReference type="ARBA" id="ARBA00022475"/>
    </source>
</evidence>
<accession>A0A1X7A280</accession>
<keyword evidence="6" id="KW-0653">Protein transport</keyword>
<dbReference type="Pfam" id="PF00528">
    <property type="entry name" value="BPD_transp_1"/>
    <property type="match status" value="1"/>
</dbReference>
<feature type="transmembrane region" description="Helical" evidence="9">
    <location>
        <begin position="263"/>
        <end position="289"/>
    </location>
</feature>
<dbReference type="PANTHER" id="PTHR43386">
    <property type="entry name" value="OLIGOPEPTIDE TRANSPORT SYSTEM PERMEASE PROTEIN APPC"/>
    <property type="match status" value="1"/>
</dbReference>
<protein>
    <submittedName>
        <fullName evidence="12">Oligopeptide transport system permease protein OppC</fullName>
    </submittedName>
</protein>
<comment type="similarity">
    <text evidence="9">Belongs to the binding-protein-dependent transport system permease family.</text>
</comment>
<sequence length="299" mass="31502">MTETTSARTTAAPEATGPKPAHPALEFLRAFARNQSAIIGLILLAIVLGTTFLGPVFYDVDPYSMVDMPFVAPGGDYAPLGTDYLGRDMLAGIIEGGRATLAVGAAAAVISVVIGILIGSLAGYFGGWIDAALMKVTEFFQILPTLLLAMVLVTIFGATLVTITIAIGAVSWPQVARLARAEFMKIRKLDYVQAARTAGARDAYLIFRVILPAALPPLVVAAGLAVGAAILFEAGMSFLGLGDPNTMSWGLIIGQNRNYLLDAWWTVTLPGVAIFITVLAISLVGDGINDALNPKLRRR</sequence>
<evidence type="ECO:0000313" key="12">
    <source>
        <dbReference type="EMBL" id="SLN68424.1"/>
    </source>
</evidence>
<feature type="region of interest" description="Disordered" evidence="10">
    <location>
        <begin position="1"/>
        <end position="20"/>
    </location>
</feature>
<evidence type="ECO:0000256" key="10">
    <source>
        <dbReference type="SAM" id="MobiDB-lite"/>
    </source>
</evidence>
<comment type="subcellular location">
    <subcellularLocation>
        <location evidence="1 9">Cell membrane</location>
        <topology evidence="1 9">Multi-pass membrane protein</topology>
    </subcellularLocation>
</comment>
<reference evidence="13" key="1">
    <citation type="submission" date="2017-03" db="EMBL/GenBank/DDBJ databases">
        <authorList>
            <person name="Rodrigo-Torres L."/>
            <person name="Arahal R.D."/>
            <person name="Lucena T."/>
        </authorList>
    </citation>
    <scope>NUCLEOTIDE SEQUENCE [LARGE SCALE GENOMIC DNA]</scope>
    <source>
        <strain evidence="13">CECT 7751</strain>
    </source>
</reference>
<dbReference type="InterPro" id="IPR035906">
    <property type="entry name" value="MetI-like_sf"/>
</dbReference>
<dbReference type="PROSITE" id="PS50928">
    <property type="entry name" value="ABC_TM1"/>
    <property type="match status" value="1"/>
</dbReference>
<keyword evidence="5" id="KW-0571">Peptide transport</keyword>
<dbReference type="Gene3D" id="1.10.3720.10">
    <property type="entry name" value="MetI-like"/>
    <property type="match status" value="1"/>
</dbReference>
<keyword evidence="7 9" id="KW-1133">Transmembrane helix</keyword>
<dbReference type="RefSeq" id="WP_085889608.1">
    <property type="nucleotide sequence ID" value="NZ_FWFN01000008.1"/>
</dbReference>
<dbReference type="OrthoDB" id="9766870at2"/>
<evidence type="ECO:0000313" key="13">
    <source>
        <dbReference type="Proteomes" id="UP000193963"/>
    </source>
</evidence>
<evidence type="ECO:0000256" key="5">
    <source>
        <dbReference type="ARBA" id="ARBA00022856"/>
    </source>
</evidence>
<dbReference type="InterPro" id="IPR000515">
    <property type="entry name" value="MetI-like"/>
</dbReference>
<keyword evidence="4 9" id="KW-0812">Transmembrane</keyword>
<keyword evidence="2 9" id="KW-0813">Transport</keyword>
<evidence type="ECO:0000256" key="6">
    <source>
        <dbReference type="ARBA" id="ARBA00022927"/>
    </source>
</evidence>
<dbReference type="GO" id="GO:0015833">
    <property type="term" value="P:peptide transport"/>
    <property type="evidence" value="ECO:0007669"/>
    <property type="project" value="UniProtKB-KW"/>
</dbReference>
<evidence type="ECO:0000256" key="9">
    <source>
        <dbReference type="RuleBase" id="RU363032"/>
    </source>
</evidence>
<feature type="transmembrane region" description="Helical" evidence="9">
    <location>
        <begin position="37"/>
        <end position="58"/>
    </location>
</feature>
<dbReference type="AlphaFoldDB" id="A0A1X7A280"/>
<dbReference type="GO" id="GO:0005886">
    <property type="term" value="C:plasma membrane"/>
    <property type="evidence" value="ECO:0007669"/>
    <property type="project" value="UniProtKB-SubCell"/>
</dbReference>
<dbReference type="EMBL" id="FWFN01000008">
    <property type="protein sequence ID" value="SLN68424.1"/>
    <property type="molecule type" value="Genomic_DNA"/>
</dbReference>
<proteinExistence type="inferred from homology"/>
<dbReference type="InterPro" id="IPR050366">
    <property type="entry name" value="BP-dependent_transpt_permease"/>
</dbReference>
<feature type="domain" description="ABC transmembrane type-1" evidence="11">
    <location>
        <begin position="97"/>
        <end position="285"/>
    </location>
</feature>
<name>A0A1X7A280_9RHOB</name>
<feature type="transmembrane region" description="Helical" evidence="9">
    <location>
        <begin position="146"/>
        <end position="170"/>
    </location>
</feature>
<keyword evidence="3" id="KW-1003">Cell membrane</keyword>
<evidence type="ECO:0000256" key="2">
    <source>
        <dbReference type="ARBA" id="ARBA00022448"/>
    </source>
</evidence>
<organism evidence="12 13">
    <name type="scientific">Pseudooceanicola marinus</name>
    <dbReference type="NCBI Taxonomy" id="396013"/>
    <lineage>
        <taxon>Bacteria</taxon>
        <taxon>Pseudomonadati</taxon>
        <taxon>Pseudomonadota</taxon>
        <taxon>Alphaproteobacteria</taxon>
        <taxon>Rhodobacterales</taxon>
        <taxon>Paracoccaceae</taxon>
        <taxon>Pseudooceanicola</taxon>
    </lineage>
</organism>
<dbReference type="GO" id="GO:0015031">
    <property type="term" value="P:protein transport"/>
    <property type="evidence" value="ECO:0007669"/>
    <property type="project" value="UniProtKB-KW"/>
</dbReference>
<keyword evidence="8 9" id="KW-0472">Membrane</keyword>
<dbReference type="Proteomes" id="UP000193963">
    <property type="component" value="Unassembled WGS sequence"/>
</dbReference>
<evidence type="ECO:0000259" key="11">
    <source>
        <dbReference type="PROSITE" id="PS50928"/>
    </source>
</evidence>
<dbReference type="PANTHER" id="PTHR43386:SF1">
    <property type="entry name" value="D,D-DIPEPTIDE TRANSPORT SYSTEM PERMEASE PROTEIN DDPC-RELATED"/>
    <property type="match status" value="1"/>
</dbReference>
<dbReference type="SUPFAM" id="SSF161098">
    <property type="entry name" value="MetI-like"/>
    <property type="match status" value="1"/>
</dbReference>